<dbReference type="RefSeq" id="WP_125484638.1">
    <property type="nucleotide sequence ID" value="NZ_RSDW01000001.1"/>
</dbReference>
<dbReference type="Proteomes" id="UP000269669">
    <property type="component" value="Unassembled WGS sequence"/>
</dbReference>
<evidence type="ECO:0000256" key="5">
    <source>
        <dbReference type="ARBA" id="ARBA00023014"/>
    </source>
</evidence>
<dbReference type="AlphaFoldDB" id="A0A3R9NW36"/>
<dbReference type="PANTHER" id="PTHR11228:SF7">
    <property type="entry name" value="PQQA PEPTIDE CYCLASE"/>
    <property type="match status" value="1"/>
</dbReference>
<dbReference type="GO" id="GO:0046872">
    <property type="term" value="F:metal ion binding"/>
    <property type="evidence" value="ECO:0007669"/>
    <property type="project" value="UniProtKB-KW"/>
</dbReference>
<dbReference type="GO" id="GO:0003824">
    <property type="term" value="F:catalytic activity"/>
    <property type="evidence" value="ECO:0007669"/>
    <property type="project" value="InterPro"/>
</dbReference>
<dbReference type="SFLD" id="SFLDS00029">
    <property type="entry name" value="Radical_SAM"/>
    <property type="match status" value="1"/>
</dbReference>
<feature type="domain" description="Radical SAM core" evidence="6">
    <location>
        <begin position="23"/>
        <end position="160"/>
    </location>
</feature>
<evidence type="ECO:0000256" key="2">
    <source>
        <dbReference type="ARBA" id="ARBA00022691"/>
    </source>
</evidence>
<keyword evidence="4" id="KW-0408">Iron</keyword>
<dbReference type="InterPro" id="IPR013785">
    <property type="entry name" value="Aldolase_TIM"/>
</dbReference>
<keyword evidence="8" id="KW-1185">Reference proteome</keyword>
<dbReference type="GO" id="GO:0051536">
    <property type="term" value="F:iron-sulfur cluster binding"/>
    <property type="evidence" value="ECO:0007669"/>
    <property type="project" value="UniProtKB-KW"/>
</dbReference>
<dbReference type="InterPro" id="IPR007197">
    <property type="entry name" value="rSAM"/>
</dbReference>
<dbReference type="SFLD" id="SFLDG01067">
    <property type="entry name" value="SPASM/twitch_domain_containing"/>
    <property type="match status" value="1"/>
</dbReference>
<evidence type="ECO:0000259" key="6">
    <source>
        <dbReference type="Pfam" id="PF04055"/>
    </source>
</evidence>
<dbReference type="CDD" id="cd01335">
    <property type="entry name" value="Radical_SAM"/>
    <property type="match status" value="1"/>
</dbReference>
<dbReference type="InterPro" id="IPR058240">
    <property type="entry name" value="rSAM_sf"/>
</dbReference>
<keyword evidence="2" id="KW-0949">S-adenosyl-L-methionine</keyword>
<keyword evidence="5" id="KW-0411">Iron-sulfur</keyword>
<dbReference type="InterPro" id="IPR050377">
    <property type="entry name" value="Radical_SAM_PqqE_MftC-like"/>
</dbReference>
<sequence length="334" mass="37369">MKSSEVMQAWKSILLGRRPSLSIEITRECPLRCPGCYAFDPAHLGGEGNITLRQLSDYKEDALVKNVLRVVDEYQPLHVSLVGGDPLVRYRELEALLPEFDRRGIHVQIVTSAFRPIPAHWADFKRLNIVVSIDGLQPEHDIRRAPATYERILKNLAEATVTIHCTITGQIADQPGYLERFLQFWTERPEANKVWMSIFTPQQRATGPEILTPRARAKVITELLRLRPLYPILDMHESALREFLHPPQSPADCIFARTTHTISADLKTVITPCQFGGNPDCSQCGCIASMGLAAVGHHKVVGGLTAGHLFKASDIVGRNLKKLLDHPNKRSAIQ</sequence>
<proteinExistence type="predicted"/>
<gene>
    <name evidence="7" type="ORF">EDE15_1467</name>
</gene>
<comment type="caution">
    <text evidence="7">The sequence shown here is derived from an EMBL/GenBank/DDBJ whole genome shotgun (WGS) entry which is preliminary data.</text>
</comment>
<accession>A0A3R9NW36</accession>
<keyword evidence="3" id="KW-0479">Metal-binding</keyword>
<dbReference type="EMBL" id="RSDW01000001">
    <property type="protein sequence ID" value="RSL15961.1"/>
    <property type="molecule type" value="Genomic_DNA"/>
</dbReference>
<dbReference type="Pfam" id="PF04055">
    <property type="entry name" value="Radical_SAM"/>
    <property type="match status" value="1"/>
</dbReference>
<evidence type="ECO:0000256" key="1">
    <source>
        <dbReference type="ARBA" id="ARBA00001966"/>
    </source>
</evidence>
<dbReference type="SUPFAM" id="SSF102114">
    <property type="entry name" value="Radical SAM enzymes"/>
    <property type="match status" value="1"/>
</dbReference>
<comment type="cofactor">
    <cofactor evidence="1">
        <name>[4Fe-4S] cluster</name>
        <dbReference type="ChEBI" id="CHEBI:49883"/>
    </cofactor>
</comment>
<reference evidence="7 8" key="1">
    <citation type="submission" date="2018-12" db="EMBL/GenBank/DDBJ databases">
        <title>Sequencing of bacterial isolates from soil warming experiment in Harvard Forest, Massachusetts, USA.</title>
        <authorList>
            <person name="Deangelis K."/>
        </authorList>
    </citation>
    <scope>NUCLEOTIDE SEQUENCE [LARGE SCALE GENOMIC DNA]</scope>
    <source>
        <strain evidence="7 8">EB153</strain>
    </source>
</reference>
<dbReference type="OrthoDB" id="9782387at2"/>
<evidence type="ECO:0000313" key="7">
    <source>
        <dbReference type="EMBL" id="RSL15961.1"/>
    </source>
</evidence>
<evidence type="ECO:0000256" key="4">
    <source>
        <dbReference type="ARBA" id="ARBA00023004"/>
    </source>
</evidence>
<evidence type="ECO:0000256" key="3">
    <source>
        <dbReference type="ARBA" id="ARBA00022723"/>
    </source>
</evidence>
<protein>
    <submittedName>
        <fullName evidence="7">MoaA/NifB/PqqE/SkfB family radical SAM enzyme</fullName>
    </submittedName>
</protein>
<name>A0A3R9NW36_9BACT</name>
<evidence type="ECO:0000313" key="8">
    <source>
        <dbReference type="Proteomes" id="UP000269669"/>
    </source>
</evidence>
<dbReference type="Gene3D" id="3.20.20.70">
    <property type="entry name" value="Aldolase class I"/>
    <property type="match status" value="1"/>
</dbReference>
<organism evidence="7 8">
    <name type="scientific">Edaphobacter aggregans</name>
    <dbReference type="NCBI Taxonomy" id="570835"/>
    <lineage>
        <taxon>Bacteria</taxon>
        <taxon>Pseudomonadati</taxon>
        <taxon>Acidobacteriota</taxon>
        <taxon>Terriglobia</taxon>
        <taxon>Terriglobales</taxon>
        <taxon>Acidobacteriaceae</taxon>
        <taxon>Edaphobacter</taxon>
    </lineage>
</organism>
<dbReference type="PANTHER" id="PTHR11228">
    <property type="entry name" value="RADICAL SAM DOMAIN PROTEIN"/>
    <property type="match status" value="1"/>
</dbReference>